<evidence type="ECO:0000256" key="2">
    <source>
        <dbReference type="SAM" id="MobiDB-lite"/>
    </source>
</evidence>
<organism evidence="4 5">
    <name type="scientific">Chaetoceros tenuissimus</name>
    <dbReference type="NCBI Taxonomy" id="426638"/>
    <lineage>
        <taxon>Eukaryota</taxon>
        <taxon>Sar</taxon>
        <taxon>Stramenopiles</taxon>
        <taxon>Ochrophyta</taxon>
        <taxon>Bacillariophyta</taxon>
        <taxon>Coscinodiscophyceae</taxon>
        <taxon>Chaetocerotophycidae</taxon>
        <taxon>Chaetocerotales</taxon>
        <taxon>Chaetocerotaceae</taxon>
        <taxon>Chaetoceros</taxon>
    </lineage>
</organism>
<feature type="domain" description="RING-type" evidence="3">
    <location>
        <begin position="297"/>
        <end position="343"/>
    </location>
</feature>
<protein>
    <recommendedName>
        <fullName evidence="3">RING-type domain-containing protein</fullName>
    </recommendedName>
</protein>
<comment type="caution">
    <text evidence="4">The sequence shown here is derived from an EMBL/GenBank/DDBJ whole genome shotgun (WGS) entry which is preliminary data.</text>
</comment>
<dbReference type="InterPro" id="IPR044247">
    <property type="entry name" value="SPL2-like"/>
</dbReference>
<gene>
    <name evidence="4" type="ORF">CTEN210_09941</name>
</gene>
<dbReference type="Proteomes" id="UP001054902">
    <property type="component" value="Unassembled WGS sequence"/>
</dbReference>
<dbReference type="Gene3D" id="3.30.40.10">
    <property type="entry name" value="Zinc/RING finger domain, C3HC4 (zinc finger)"/>
    <property type="match status" value="1"/>
</dbReference>
<dbReference type="PANTHER" id="PTHR47355">
    <property type="entry name" value="E3 UBIQUITIN-PROTEIN LIGASE SPL2"/>
    <property type="match status" value="1"/>
</dbReference>
<keyword evidence="1" id="KW-0479">Metal-binding</keyword>
<feature type="compositionally biased region" description="Polar residues" evidence="2">
    <location>
        <begin position="31"/>
        <end position="61"/>
    </location>
</feature>
<keyword evidence="5" id="KW-1185">Reference proteome</keyword>
<evidence type="ECO:0000313" key="4">
    <source>
        <dbReference type="EMBL" id="GFH53465.1"/>
    </source>
</evidence>
<dbReference type="InterPro" id="IPR001841">
    <property type="entry name" value="Znf_RING"/>
</dbReference>
<dbReference type="InterPro" id="IPR013083">
    <property type="entry name" value="Znf_RING/FYVE/PHD"/>
</dbReference>
<dbReference type="AlphaFoldDB" id="A0AAD3H7P7"/>
<dbReference type="PANTHER" id="PTHR47355:SF1">
    <property type="entry name" value="E3 UBIQUITIN-PROTEIN LIGASE SPL2"/>
    <property type="match status" value="1"/>
</dbReference>
<evidence type="ECO:0000259" key="3">
    <source>
        <dbReference type="PROSITE" id="PS50089"/>
    </source>
</evidence>
<dbReference type="PROSITE" id="PS50089">
    <property type="entry name" value="ZF_RING_2"/>
    <property type="match status" value="1"/>
</dbReference>
<sequence length="354" mass="40741">MQYFSATDLNQKAFVAPTYTKSSSWRSLNSFTSKASSNREPLSDLNTSSRRNLLEPTNKSTAAKKKVRSLTSAFEFGHKLDTEASRPLPQNGRVKVSPKEQLLAKNKIMKNRISPMVLSYPCHEKDIFIALEHQEKGDPVAFELTMQRIKTKQDLHDGKRSHTFLSCLDREHFNYPKWQEDALKVEELLFNSVNAYAEHSAMRLFASMKNKQRMYDGKGLHQGIKKMQSGCAFTYNGFKRDKIDAIREYRAGNNAIFQYMYECIEERQRKSDEIIRKAKQQRKVRFADEVPENSSQCVICLSDCRSYAFVPCGHLALCHTCASKKPYKKKQNSSKGMCCPVCRQKAESVMKIYM</sequence>
<keyword evidence="1" id="KW-0862">Zinc</keyword>
<evidence type="ECO:0000256" key="1">
    <source>
        <dbReference type="PROSITE-ProRule" id="PRU00175"/>
    </source>
</evidence>
<name>A0AAD3H7P7_9STRA</name>
<dbReference type="Pfam" id="PF13920">
    <property type="entry name" value="zf-C3HC4_3"/>
    <property type="match status" value="1"/>
</dbReference>
<proteinExistence type="predicted"/>
<accession>A0AAD3H7P7</accession>
<dbReference type="SUPFAM" id="SSF57850">
    <property type="entry name" value="RING/U-box"/>
    <property type="match status" value="1"/>
</dbReference>
<evidence type="ECO:0000313" key="5">
    <source>
        <dbReference type="Proteomes" id="UP001054902"/>
    </source>
</evidence>
<dbReference type="GO" id="GO:0004842">
    <property type="term" value="F:ubiquitin-protein transferase activity"/>
    <property type="evidence" value="ECO:0007669"/>
    <property type="project" value="InterPro"/>
</dbReference>
<dbReference type="EMBL" id="BLLK01000047">
    <property type="protein sequence ID" value="GFH53465.1"/>
    <property type="molecule type" value="Genomic_DNA"/>
</dbReference>
<reference evidence="4 5" key="1">
    <citation type="journal article" date="2021" name="Sci. Rep.">
        <title>The genome of the diatom Chaetoceros tenuissimus carries an ancient integrated fragment of an extant virus.</title>
        <authorList>
            <person name="Hongo Y."/>
            <person name="Kimura K."/>
            <person name="Takaki Y."/>
            <person name="Yoshida Y."/>
            <person name="Baba S."/>
            <person name="Kobayashi G."/>
            <person name="Nagasaki K."/>
            <person name="Hano T."/>
            <person name="Tomaru Y."/>
        </authorList>
    </citation>
    <scope>NUCLEOTIDE SEQUENCE [LARGE SCALE GENOMIC DNA]</scope>
    <source>
        <strain evidence="4 5">NIES-3715</strain>
    </source>
</reference>
<keyword evidence="1" id="KW-0863">Zinc-finger</keyword>
<feature type="region of interest" description="Disordered" evidence="2">
    <location>
        <begin position="31"/>
        <end position="62"/>
    </location>
</feature>
<dbReference type="GO" id="GO:0008270">
    <property type="term" value="F:zinc ion binding"/>
    <property type="evidence" value="ECO:0007669"/>
    <property type="project" value="UniProtKB-KW"/>
</dbReference>